<gene>
    <name evidence="8" type="ORF">FNJ60_01605</name>
</gene>
<dbReference type="Pfam" id="PF04138">
    <property type="entry name" value="GtrA_DPMS_TM"/>
    <property type="match status" value="1"/>
</dbReference>
<comment type="subcellular location">
    <subcellularLocation>
        <location evidence="1">Membrane</location>
        <topology evidence="1">Multi-pass membrane protein</topology>
    </subcellularLocation>
</comment>
<dbReference type="RefSeq" id="WP_027324099.1">
    <property type="nucleotide sequence ID" value="NZ_CAMBON010000004.1"/>
</dbReference>
<proteinExistence type="inferred from homology"/>
<feature type="transmembrane region" description="Helical" evidence="6">
    <location>
        <begin position="100"/>
        <end position="121"/>
    </location>
</feature>
<feature type="transmembrane region" description="Helical" evidence="6">
    <location>
        <begin position="12"/>
        <end position="31"/>
    </location>
</feature>
<organism evidence="8 9">
    <name type="scientific">Bacteroides pyogenes</name>
    <dbReference type="NCBI Taxonomy" id="310300"/>
    <lineage>
        <taxon>Bacteria</taxon>
        <taxon>Pseudomonadati</taxon>
        <taxon>Bacteroidota</taxon>
        <taxon>Bacteroidia</taxon>
        <taxon>Bacteroidales</taxon>
        <taxon>Bacteroidaceae</taxon>
        <taxon>Bacteroides</taxon>
    </lineage>
</organism>
<dbReference type="EMBL" id="VKLW01000002">
    <property type="protein sequence ID" value="TYK35424.1"/>
    <property type="molecule type" value="Genomic_DNA"/>
</dbReference>
<evidence type="ECO:0000256" key="4">
    <source>
        <dbReference type="ARBA" id="ARBA00022989"/>
    </source>
</evidence>
<keyword evidence="3 6" id="KW-0812">Transmembrane</keyword>
<feature type="transmembrane region" description="Helical" evidence="6">
    <location>
        <begin position="43"/>
        <end position="61"/>
    </location>
</feature>
<dbReference type="GO" id="GO:0005886">
    <property type="term" value="C:plasma membrane"/>
    <property type="evidence" value="ECO:0007669"/>
    <property type="project" value="TreeGrafter"/>
</dbReference>
<reference evidence="8 9" key="1">
    <citation type="submission" date="2019-07" db="EMBL/GenBank/DDBJ databases">
        <title>Draft Genome Sequences of Bacteroides pyogenes Strains Isolated from the Uterus Holstein Dairy Cows with Metritis.</title>
        <authorList>
            <person name="Cunha F."/>
            <person name="Galvao K.N."/>
            <person name="Jeon S.J."/>
            <person name="Jeong K.C."/>
        </authorList>
    </citation>
    <scope>NUCLEOTIDE SEQUENCE [LARGE SCALE GENOMIC DNA]</scope>
    <source>
        <strain evidence="8 9">KG-31</strain>
    </source>
</reference>
<feature type="transmembrane region" description="Helical" evidence="6">
    <location>
        <begin position="73"/>
        <end position="94"/>
    </location>
</feature>
<evidence type="ECO:0000256" key="5">
    <source>
        <dbReference type="ARBA" id="ARBA00023136"/>
    </source>
</evidence>
<keyword evidence="9" id="KW-1185">Reference proteome</keyword>
<keyword evidence="4 6" id="KW-1133">Transmembrane helix</keyword>
<keyword evidence="5 6" id="KW-0472">Membrane</keyword>
<dbReference type="GeneID" id="99753630"/>
<dbReference type="AlphaFoldDB" id="A0A5D3FFA5"/>
<sequence>MWRKGKIAEFMRYCFVGGIAAAIHYAVYYILQFYMNVNLAYTIGYAVSLTVNFFLTSYVTFRAAPSLKRAFGFGGSHLLNYLNHIWLFNLFLYLGLSRAIAPIAVLAVVVPVNFVFLRWVFKRVK</sequence>
<evidence type="ECO:0000313" key="9">
    <source>
        <dbReference type="Proteomes" id="UP000324383"/>
    </source>
</evidence>
<protein>
    <submittedName>
        <fullName evidence="8">GtrA family protein</fullName>
    </submittedName>
</protein>
<dbReference type="PANTHER" id="PTHR38459">
    <property type="entry name" value="PROPHAGE BACTOPRENOL-LINKED GLUCOSE TRANSLOCASE HOMOLOG"/>
    <property type="match status" value="1"/>
</dbReference>
<dbReference type="Proteomes" id="UP000324383">
    <property type="component" value="Unassembled WGS sequence"/>
</dbReference>
<comment type="similarity">
    <text evidence="2">Belongs to the GtrA family.</text>
</comment>
<dbReference type="InterPro" id="IPR007267">
    <property type="entry name" value="GtrA_DPMS_TM"/>
</dbReference>
<evidence type="ECO:0000313" key="8">
    <source>
        <dbReference type="EMBL" id="TYK35424.1"/>
    </source>
</evidence>
<dbReference type="PANTHER" id="PTHR38459:SF1">
    <property type="entry name" value="PROPHAGE BACTOPRENOL-LINKED GLUCOSE TRANSLOCASE HOMOLOG"/>
    <property type="match status" value="1"/>
</dbReference>
<name>A0A5D3FFA5_9BACE</name>
<evidence type="ECO:0000256" key="1">
    <source>
        <dbReference type="ARBA" id="ARBA00004141"/>
    </source>
</evidence>
<dbReference type="GO" id="GO:0000271">
    <property type="term" value="P:polysaccharide biosynthetic process"/>
    <property type="evidence" value="ECO:0007669"/>
    <property type="project" value="InterPro"/>
</dbReference>
<evidence type="ECO:0000256" key="2">
    <source>
        <dbReference type="ARBA" id="ARBA00009399"/>
    </source>
</evidence>
<accession>A0A5D3FFA5</accession>
<feature type="domain" description="GtrA/DPMS transmembrane" evidence="7">
    <location>
        <begin position="12"/>
        <end position="120"/>
    </location>
</feature>
<dbReference type="InterPro" id="IPR051401">
    <property type="entry name" value="GtrA_CellWall_Glycosyl"/>
</dbReference>
<evidence type="ECO:0000259" key="7">
    <source>
        <dbReference type="Pfam" id="PF04138"/>
    </source>
</evidence>
<evidence type="ECO:0000256" key="3">
    <source>
        <dbReference type="ARBA" id="ARBA00022692"/>
    </source>
</evidence>
<comment type="caution">
    <text evidence="8">The sequence shown here is derived from an EMBL/GenBank/DDBJ whole genome shotgun (WGS) entry which is preliminary data.</text>
</comment>
<evidence type="ECO:0000256" key="6">
    <source>
        <dbReference type="SAM" id="Phobius"/>
    </source>
</evidence>